<dbReference type="RefSeq" id="WP_169656322.1">
    <property type="nucleotide sequence ID" value="NZ_JABANE010000017.1"/>
</dbReference>
<evidence type="ECO:0000313" key="3">
    <source>
        <dbReference type="Proteomes" id="UP000576082"/>
    </source>
</evidence>
<evidence type="ECO:0000256" key="1">
    <source>
        <dbReference type="SAM" id="Phobius"/>
    </source>
</evidence>
<organism evidence="2 3">
    <name type="scientific">Flammeovirga aprica JL-4</name>
    <dbReference type="NCBI Taxonomy" id="694437"/>
    <lineage>
        <taxon>Bacteria</taxon>
        <taxon>Pseudomonadati</taxon>
        <taxon>Bacteroidota</taxon>
        <taxon>Cytophagia</taxon>
        <taxon>Cytophagales</taxon>
        <taxon>Flammeovirgaceae</taxon>
        <taxon>Flammeovirga</taxon>
    </lineage>
</organism>
<evidence type="ECO:0000313" key="2">
    <source>
        <dbReference type="EMBL" id="NME68008.1"/>
    </source>
</evidence>
<feature type="transmembrane region" description="Helical" evidence="1">
    <location>
        <begin position="130"/>
        <end position="154"/>
    </location>
</feature>
<keyword evidence="1" id="KW-0472">Membrane</keyword>
<keyword evidence="1" id="KW-0812">Transmembrane</keyword>
<comment type="caution">
    <text evidence="2">The sequence shown here is derived from an EMBL/GenBank/DDBJ whole genome shotgun (WGS) entry which is preliminary data.</text>
</comment>
<keyword evidence="1" id="KW-1133">Transmembrane helix</keyword>
<feature type="transmembrane region" description="Helical" evidence="1">
    <location>
        <begin position="12"/>
        <end position="31"/>
    </location>
</feature>
<sequence>MLLKKTHFQKGIGGILVLLSLTLILIEYNTIFNDGNTQRYTDYSILLFISRWSIYFVLLLAGLNTFFKAKSTNLFLLLFSLSALLEIYINENYYIIKSIDDFHAYLFLMLSVIALIIAVFNVLKTGQLKVISVVLSIILAGVIVYLPNALITYYF</sequence>
<protein>
    <submittedName>
        <fullName evidence="2">Uncharacterized protein</fullName>
    </submittedName>
</protein>
<feature type="transmembrane region" description="Helical" evidence="1">
    <location>
        <begin position="102"/>
        <end position="123"/>
    </location>
</feature>
<dbReference type="Proteomes" id="UP000576082">
    <property type="component" value="Unassembled WGS sequence"/>
</dbReference>
<gene>
    <name evidence="2" type="ORF">HHU12_08560</name>
</gene>
<accession>A0A7X9P2K3</accession>
<dbReference type="EMBL" id="JABANE010000017">
    <property type="protein sequence ID" value="NME68008.1"/>
    <property type="molecule type" value="Genomic_DNA"/>
</dbReference>
<feature type="transmembrane region" description="Helical" evidence="1">
    <location>
        <begin position="74"/>
        <end position="96"/>
    </location>
</feature>
<keyword evidence="3" id="KW-1185">Reference proteome</keyword>
<name>A0A7X9P2K3_9BACT</name>
<reference evidence="2 3" key="1">
    <citation type="submission" date="2020-04" db="EMBL/GenBank/DDBJ databases">
        <title>Flammeovirga sp. SR4, a novel species isolated from seawater.</title>
        <authorList>
            <person name="Wang X."/>
        </authorList>
    </citation>
    <scope>NUCLEOTIDE SEQUENCE [LARGE SCALE GENOMIC DNA]</scope>
    <source>
        <strain evidence="2 3">ATCC 23126</strain>
    </source>
</reference>
<feature type="transmembrane region" description="Helical" evidence="1">
    <location>
        <begin position="43"/>
        <end position="67"/>
    </location>
</feature>
<dbReference type="AlphaFoldDB" id="A0A7X9P2K3"/>
<proteinExistence type="predicted"/>